<reference evidence="1 2" key="1">
    <citation type="journal article" date="2019" name="Commun. Biol.">
        <title>The bagworm genome reveals a unique fibroin gene that provides high tensile strength.</title>
        <authorList>
            <person name="Kono N."/>
            <person name="Nakamura H."/>
            <person name="Ohtoshi R."/>
            <person name="Tomita M."/>
            <person name="Numata K."/>
            <person name="Arakawa K."/>
        </authorList>
    </citation>
    <scope>NUCLEOTIDE SEQUENCE [LARGE SCALE GENOMIC DNA]</scope>
</reference>
<gene>
    <name evidence="1" type="ORF">EVAR_101914_1</name>
</gene>
<protein>
    <submittedName>
        <fullName evidence="1">Uncharacterized protein</fullName>
    </submittedName>
</protein>
<dbReference type="Proteomes" id="UP000299102">
    <property type="component" value="Unassembled WGS sequence"/>
</dbReference>
<evidence type="ECO:0000313" key="1">
    <source>
        <dbReference type="EMBL" id="GBP16887.1"/>
    </source>
</evidence>
<sequence length="210" mass="23648">MSPSRSHSETRNGNPDVSPLALFEFRPPHARSQTETRQSRCFPEINGRAPAPLKTRPAIASETRFEYGFNVSSRMLSDSQFIFPQLTRKWEIMSKGAVKAAFECKPKKSARKHLEPQITGSLTYVKARRLATGGARVRGAGGVCARECISPLPLDEEILFLSKMLAIFRRLLRLRVFTGDADHLLSWLACSFAPKNAIKKNISNFFQFYV</sequence>
<organism evidence="1 2">
    <name type="scientific">Eumeta variegata</name>
    <name type="common">Bagworm moth</name>
    <name type="synonym">Eumeta japonica</name>
    <dbReference type="NCBI Taxonomy" id="151549"/>
    <lineage>
        <taxon>Eukaryota</taxon>
        <taxon>Metazoa</taxon>
        <taxon>Ecdysozoa</taxon>
        <taxon>Arthropoda</taxon>
        <taxon>Hexapoda</taxon>
        <taxon>Insecta</taxon>
        <taxon>Pterygota</taxon>
        <taxon>Neoptera</taxon>
        <taxon>Endopterygota</taxon>
        <taxon>Lepidoptera</taxon>
        <taxon>Glossata</taxon>
        <taxon>Ditrysia</taxon>
        <taxon>Tineoidea</taxon>
        <taxon>Psychidae</taxon>
        <taxon>Oiketicinae</taxon>
        <taxon>Eumeta</taxon>
    </lineage>
</organism>
<dbReference type="EMBL" id="BGZK01000083">
    <property type="protein sequence ID" value="GBP16887.1"/>
    <property type="molecule type" value="Genomic_DNA"/>
</dbReference>
<keyword evidence="2" id="KW-1185">Reference proteome</keyword>
<name>A0A4C1TSC0_EUMVA</name>
<proteinExistence type="predicted"/>
<dbReference type="AlphaFoldDB" id="A0A4C1TSC0"/>
<evidence type="ECO:0000313" key="2">
    <source>
        <dbReference type="Proteomes" id="UP000299102"/>
    </source>
</evidence>
<comment type="caution">
    <text evidence="1">The sequence shown here is derived from an EMBL/GenBank/DDBJ whole genome shotgun (WGS) entry which is preliminary data.</text>
</comment>
<accession>A0A4C1TSC0</accession>